<dbReference type="Proteomes" id="UP000677218">
    <property type="component" value="Unassembled WGS sequence"/>
</dbReference>
<sequence length="156" mass="17152">MAKKISHDDYVEYLLGKTICQAFVLTCCLEIIGMLILNLFLHQKQIWTAIIILSMELLLVVFVGMLLSRSVHGVVEYRNKKISARAVQYSIMGLSWLLFGIIMLAMVLNVLVVFEIWTGLLAKILGAGVIAQAVACISAFCGASFHEGIKGGIYNG</sequence>
<feature type="transmembrane region" description="Helical" evidence="1">
    <location>
        <begin position="89"/>
        <end position="114"/>
    </location>
</feature>
<dbReference type="EMBL" id="BMAY01000002">
    <property type="protein sequence ID" value="GFZ26388.1"/>
    <property type="molecule type" value="Genomic_DNA"/>
</dbReference>
<evidence type="ECO:0000256" key="1">
    <source>
        <dbReference type="SAM" id="Phobius"/>
    </source>
</evidence>
<keyword evidence="1" id="KW-0472">Membrane</keyword>
<name>A0A916QIZ6_9LACO</name>
<comment type="caution">
    <text evidence="2">The sequence shown here is derived from an EMBL/GenBank/DDBJ whole genome shotgun (WGS) entry which is preliminary data.</text>
</comment>
<keyword evidence="3" id="KW-1185">Reference proteome</keyword>
<reference evidence="2" key="1">
    <citation type="submission" date="2020-08" db="EMBL/GenBank/DDBJ databases">
        <title>Taxonomic study for Lactobacillus species isolated from hardwood bark.</title>
        <authorList>
            <person name="Tohno M."/>
            <person name="Tanizawa Y."/>
        </authorList>
    </citation>
    <scope>NUCLEOTIDE SEQUENCE</scope>
    <source>
        <strain evidence="2">B40</strain>
    </source>
</reference>
<evidence type="ECO:0000313" key="3">
    <source>
        <dbReference type="Proteomes" id="UP000677218"/>
    </source>
</evidence>
<organism evidence="2 3">
    <name type="scientific">Lactobacillus corticis</name>
    <dbReference type="NCBI Taxonomy" id="2201249"/>
    <lineage>
        <taxon>Bacteria</taxon>
        <taxon>Bacillati</taxon>
        <taxon>Bacillota</taxon>
        <taxon>Bacilli</taxon>
        <taxon>Lactobacillales</taxon>
        <taxon>Lactobacillaceae</taxon>
        <taxon>Lactobacillus</taxon>
    </lineage>
</organism>
<dbReference type="RefSeq" id="WP_212780098.1">
    <property type="nucleotide sequence ID" value="NZ_BMAY01000002.1"/>
</dbReference>
<feature type="transmembrane region" description="Helical" evidence="1">
    <location>
        <begin position="20"/>
        <end position="40"/>
    </location>
</feature>
<feature type="transmembrane region" description="Helical" evidence="1">
    <location>
        <begin position="120"/>
        <end position="145"/>
    </location>
</feature>
<accession>A0A916QIZ6</accession>
<protein>
    <submittedName>
        <fullName evidence="2">Uncharacterized protein</fullName>
    </submittedName>
</protein>
<evidence type="ECO:0000313" key="2">
    <source>
        <dbReference type="EMBL" id="GFZ26388.1"/>
    </source>
</evidence>
<keyword evidence="1" id="KW-1133">Transmembrane helix</keyword>
<proteinExistence type="predicted"/>
<keyword evidence="1" id="KW-0812">Transmembrane</keyword>
<gene>
    <name evidence="2" type="ORF">LCB40_02680</name>
</gene>
<dbReference type="AlphaFoldDB" id="A0A916QIZ6"/>
<feature type="transmembrane region" description="Helical" evidence="1">
    <location>
        <begin position="46"/>
        <end position="68"/>
    </location>
</feature>